<evidence type="ECO:0000259" key="6">
    <source>
        <dbReference type="Pfam" id="PF08281"/>
    </source>
</evidence>
<evidence type="ECO:0000313" key="7">
    <source>
        <dbReference type="EMBL" id="RFS19299.1"/>
    </source>
</evidence>
<proteinExistence type="inferred from homology"/>
<dbReference type="NCBIfam" id="TIGR02985">
    <property type="entry name" value="Sig70_bacteroi1"/>
    <property type="match status" value="1"/>
</dbReference>
<dbReference type="PANTHER" id="PTHR43133:SF46">
    <property type="entry name" value="RNA POLYMERASE SIGMA-70 FACTOR ECF SUBFAMILY"/>
    <property type="match status" value="1"/>
</dbReference>
<dbReference type="Proteomes" id="UP000260644">
    <property type="component" value="Unassembled WGS sequence"/>
</dbReference>
<name>A0A3E1Y3P6_9BACT</name>
<dbReference type="EMBL" id="QPMM01000014">
    <property type="protein sequence ID" value="RFS19299.1"/>
    <property type="molecule type" value="Genomic_DNA"/>
</dbReference>
<keyword evidence="3" id="KW-0731">Sigma factor</keyword>
<dbReference type="PANTHER" id="PTHR43133">
    <property type="entry name" value="RNA POLYMERASE ECF-TYPE SIGMA FACTO"/>
    <property type="match status" value="1"/>
</dbReference>
<gene>
    <name evidence="7" type="ORF">DVR12_24000</name>
</gene>
<protein>
    <submittedName>
        <fullName evidence="7">RNA polymerase sigma-70 factor</fullName>
    </submittedName>
</protein>
<reference evidence="7 8" key="1">
    <citation type="submission" date="2018-07" db="EMBL/GenBank/DDBJ databases">
        <title>Chitinophaga K2CV101002-2 sp. nov., isolated from a monsoon evergreen broad-leaved forest soil.</title>
        <authorList>
            <person name="Lv Y."/>
        </authorList>
    </citation>
    <scope>NUCLEOTIDE SEQUENCE [LARGE SCALE GENOMIC DNA]</scope>
    <source>
        <strain evidence="7 8">GDMCC 1.1288</strain>
    </source>
</reference>
<evidence type="ECO:0000259" key="5">
    <source>
        <dbReference type="Pfam" id="PF04542"/>
    </source>
</evidence>
<dbReference type="SUPFAM" id="SSF88946">
    <property type="entry name" value="Sigma2 domain of RNA polymerase sigma factors"/>
    <property type="match status" value="1"/>
</dbReference>
<dbReference type="AlphaFoldDB" id="A0A3E1Y3P6"/>
<dbReference type="InterPro" id="IPR014327">
    <property type="entry name" value="RNA_pol_sigma70_bacteroid"/>
</dbReference>
<dbReference type="InterPro" id="IPR013324">
    <property type="entry name" value="RNA_pol_sigma_r3/r4-like"/>
</dbReference>
<evidence type="ECO:0000313" key="8">
    <source>
        <dbReference type="Proteomes" id="UP000260644"/>
    </source>
</evidence>
<dbReference type="GO" id="GO:0003677">
    <property type="term" value="F:DNA binding"/>
    <property type="evidence" value="ECO:0007669"/>
    <property type="project" value="InterPro"/>
</dbReference>
<accession>A0A3E1Y3P6</accession>
<dbReference type="Pfam" id="PF04542">
    <property type="entry name" value="Sigma70_r2"/>
    <property type="match status" value="1"/>
</dbReference>
<dbReference type="Pfam" id="PF08281">
    <property type="entry name" value="Sigma70_r4_2"/>
    <property type="match status" value="1"/>
</dbReference>
<dbReference type="InterPro" id="IPR036388">
    <property type="entry name" value="WH-like_DNA-bd_sf"/>
</dbReference>
<comment type="similarity">
    <text evidence="1">Belongs to the sigma-70 factor family. ECF subfamily.</text>
</comment>
<dbReference type="InterPro" id="IPR014284">
    <property type="entry name" value="RNA_pol_sigma-70_dom"/>
</dbReference>
<dbReference type="InterPro" id="IPR007627">
    <property type="entry name" value="RNA_pol_sigma70_r2"/>
</dbReference>
<evidence type="ECO:0000256" key="3">
    <source>
        <dbReference type="ARBA" id="ARBA00023082"/>
    </source>
</evidence>
<dbReference type="Gene3D" id="1.10.1740.10">
    <property type="match status" value="1"/>
</dbReference>
<feature type="domain" description="RNA polymerase sigma-70 region 2" evidence="5">
    <location>
        <begin position="32"/>
        <end position="97"/>
    </location>
</feature>
<sequence>MLNIVNKYNLLGEAQIVGLLKSGDIQAFEAIYLQYWPKLYGYVYNRTSSKDVAEEIVQEVFYALWQKHEKLELTHTLSAYLFAAIRYQLLNYIRNSKARKTYATDFYEYREQLADNSIEDGIEVYDLKQAVEKEISRLPLKCQQIFRMSRQDHLSIQDIANVLNISHKTVENQLTKALRQLRAALRHQFHWLLLFCTELKNFF</sequence>
<dbReference type="SUPFAM" id="SSF88659">
    <property type="entry name" value="Sigma3 and sigma4 domains of RNA polymerase sigma factors"/>
    <property type="match status" value="1"/>
</dbReference>
<dbReference type="Gene3D" id="1.10.10.10">
    <property type="entry name" value="Winged helix-like DNA-binding domain superfamily/Winged helix DNA-binding domain"/>
    <property type="match status" value="1"/>
</dbReference>
<dbReference type="InterPro" id="IPR013325">
    <property type="entry name" value="RNA_pol_sigma_r2"/>
</dbReference>
<dbReference type="GO" id="GO:0006352">
    <property type="term" value="P:DNA-templated transcription initiation"/>
    <property type="evidence" value="ECO:0007669"/>
    <property type="project" value="InterPro"/>
</dbReference>
<keyword evidence="8" id="KW-1185">Reference proteome</keyword>
<keyword evidence="4" id="KW-0804">Transcription</keyword>
<evidence type="ECO:0000256" key="2">
    <source>
        <dbReference type="ARBA" id="ARBA00023015"/>
    </source>
</evidence>
<dbReference type="InterPro" id="IPR013249">
    <property type="entry name" value="RNA_pol_sigma70_r4_t2"/>
</dbReference>
<keyword evidence="2" id="KW-0805">Transcription regulation</keyword>
<dbReference type="GO" id="GO:0016987">
    <property type="term" value="F:sigma factor activity"/>
    <property type="evidence" value="ECO:0007669"/>
    <property type="project" value="UniProtKB-KW"/>
</dbReference>
<organism evidence="7 8">
    <name type="scientific">Chitinophaga silvatica</name>
    <dbReference type="NCBI Taxonomy" id="2282649"/>
    <lineage>
        <taxon>Bacteria</taxon>
        <taxon>Pseudomonadati</taxon>
        <taxon>Bacteroidota</taxon>
        <taxon>Chitinophagia</taxon>
        <taxon>Chitinophagales</taxon>
        <taxon>Chitinophagaceae</taxon>
        <taxon>Chitinophaga</taxon>
    </lineage>
</organism>
<comment type="caution">
    <text evidence="7">The sequence shown here is derived from an EMBL/GenBank/DDBJ whole genome shotgun (WGS) entry which is preliminary data.</text>
</comment>
<dbReference type="NCBIfam" id="TIGR02937">
    <property type="entry name" value="sigma70-ECF"/>
    <property type="match status" value="1"/>
</dbReference>
<evidence type="ECO:0000256" key="1">
    <source>
        <dbReference type="ARBA" id="ARBA00010641"/>
    </source>
</evidence>
<evidence type="ECO:0000256" key="4">
    <source>
        <dbReference type="ARBA" id="ARBA00023163"/>
    </source>
</evidence>
<dbReference type="InterPro" id="IPR039425">
    <property type="entry name" value="RNA_pol_sigma-70-like"/>
</dbReference>
<feature type="domain" description="RNA polymerase sigma factor 70 region 4 type 2" evidence="6">
    <location>
        <begin position="129"/>
        <end position="181"/>
    </location>
</feature>